<dbReference type="Proteomes" id="UP000399805">
    <property type="component" value="Unassembled WGS sequence"/>
</dbReference>
<sequence length="95" mass="10360">MFVTSTFGTNMFVPGSSQPPGHTPSGPIRSTRHHEHSCPTNISGRQNSETKAKHGPAAKLVWTRIGRSPIWRIPLLPQGKRRGIDHSGTLPEKTG</sequence>
<reference evidence="2 3" key="1">
    <citation type="submission" date="2019-09" db="EMBL/GenBank/DDBJ databases">
        <authorList>
            <person name="Leyn A S."/>
        </authorList>
    </citation>
    <scope>NUCLEOTIDE SEQUENCE [LARGE SCALE GENOMIC DNA]</scope>
    <source>
        <strain evidence="2">AA231_1</strain>
    </source>
</reference>
<keyword evidence="3" id="KW-1185">Reference proteome</keyword>
<feature type="region of interest" description="Disordered" evidence="1">
    <location>
        <begin position="1"/>
        <end position="55"/>
    </location>
</feature>
<protein>
    <submittedName>
        <fullName evidence="2">Uncharacterized protein</fullName>
    </submittedName>
</protein>
<evidence type="ECO:0000256" key="1">
    <source>
        <dbReference type="SAM" id="MobiDB-lite"/>
    </source>
</evidence>
<evidence type="ECO:0000313" key="3">
    <source>
        <dbReference type="Proteomes" id="UP000399805"/>
    </source>
</evidence>
<organism evidence="2 3">
    <name type="scientific">Amycolatopsis camponoti</name>
    <dbReference type="NCBI Taxonomy" id="2606593"/>
    <lineage>
        <taxon>Bacteria</taxon>
        <taxon>Bacillati</taxon>
        <taxon>Actinomycetota</taxon>
        <taxon>Actinomycetes</taxon>
        <taxon>Pseudonocardiales</taxon>
        <taxon>Pseudonocardiaceae</taxon>
        <taxon>Amycolatopsis</taxon>
    </lineage>
</organism>
<feature type="compositionally biased region" description="Polar residues" evidence="1">
    <location>
        <begin position="1"/>
        <end position="20"/>
    </location>
</feature>
<evidence type="ECO:0000313" key="2">
    <source>
        <dbReference type="EMBL" id="VVJ25156.1"/>
    </source>
</evidence>
<feature type="compositionally biased region" description="Polar residues" evidence="1">
    <location>
        <begin position="38"/>
        <end position="49"/>
    </location>
</feature>
<dbReference type="EMBL" id="CABVGP010000004">
    <property type="protein sequence ID" value="VVJ25156.1"/>
    <property type="molecule type" value="Genomic_DNA"/>
</dbReference>
<gene>
    <name evidence="2" type="ORF">AA23TX_09905</name>
</gene>
<accession>A0A6I8M3K2</accession>
<dbReference type="AlphaFoldDB" id="A0A6I8M3K2"/>
<proteinExistence type="predicted"/>
<name>A0A6I8M3K2_9PSEU</name>